<dbReference type="RefSeq" id="WP_208315353.1">
    <property type="nucleotide sequence ID" value="NZ_JAELYA010000007.1"/>
</dbReference>
<protein>
    <submittedName>
        <fullName evidence="1">YjbH domain-containing protein</fullName>
    </submittedName>
</protein>
<gene>
    <name evidence="1" type="ORF">JFY56_18250</name>
</gene>
<proteinExistence type="predicted"/>
<evidence type="ECO:0000313" key="1">
    <source>
        <dbReference type="EMBL" id="MBO3277166.1"/>
    </source>
</evidence>
<comment type="caution">
    <text evidence="1">The sequence shown here is derived from an EMBL/GenBank/DDBJ whole genome shotgun (WGS) entry which is preliminary data.</text>
</comment>
<dbReference type="Proteomes" id="UP000669060">
    <property type="component" value="Unassembled WGS sequence"/>
</dbReference>
<evidence type="ECO:0000313" key="2">
    <source>
        <dbReference type="Proteomes" id="UP000669060"/>
    </source>
</evidence>
<dbReference type="Pfam" id="PF06082">
    <property type="entry name" value="YjbH"/>
    <property type="match status" value="1"/>
</dbReference>
<dbReference type="EMBL" id="JAELYA010000007">
    <property type="protein sequence ID" value="MBO3277166.1"/>
    <property type="molecule type" value="Genomic_DNA"/>
</dbReference>
<accession>A0ABS3TU17</accession>
<dbReference type="InterPro" id="IPR010344">
    <property type="entry name" value="YbjH"/>
</dbReference>
<name>A0ABS3TU17_9PSED</name>
<sequence>MKLRYALCLLMPWSVAHGEPRYTQHDFGGVGLLQTPTARMAPAGEVSINANRTDPYSRYSFSLQPFDWLETSFRYTSVSNRRYGPESLSGDQSYKDKAVDAKLRLLKESHWLPEVAVGARDVGGTGLFSSEYFVGNKRFGDFDMSLGIAWGYIGNRGDFDNPLGWIDDKYDERPAAEGTGDVNTNGWFRGSPALFGGVLWQTPWDRLSVKLEYEGNNYENEPQDNNQKQDSPVNLGFVFKAGDSVDLHAAWERGNTAMFGITLHTNFATRSAPPKTYDPPAEKLPASAPNVNADQVDWAGVSQRLRNNAGYKVERIARKDSEIIVYGEQTRYLYPPKAVGRTARILDNSVSDDIQWFTVVDKRYDMPVAETSLPRKTFREVVQHDRPLADLRRATEQNWPLPHQEEVLFEQKPDPFTYGLGLGYKQNVGGPDGFLLYQFTADLSAEYRFTPDTWWSGMLSGNLLNNFDKFKYDAPSGLPRVRTDIRQYVTTSDVTMPSFQLNKVKRLDEDLYGMVYGGYLESMYAGVGGEMLYRPLNERWALGADLNFVRQRDFDQGFGLRDYDVITGNITGYLKTDFQDVLAAVSVGRYLARDWGTTIDLSREFSNGVRFGGWVTLTTASKEEYGEGSFDKGIYISIPFDELMSSSTMRRANLAWAPLTRDGGARLGRSYSLYTLTDGRNVDMFDGSFSKIVE</sequence>
<organism evidence="1 2">
    <name type="scientific">Pseudomonas schmalbachii</name>
    <dbReference type="NCBI Taxonomy" id="2816993"/>
    <lineage>
        <taxon>Bacteria</taxon>
        <taxon>Pseudomonadati</taxon>
        <taxon>Pseudomonadota</taxon>
        <taxon>Gammaproteobacteria</taxon>
        <taxon>Pseudomonadales</taxon>
        <taxon>Pseudomonadaceae</taxon>
        <taxon>Pseudomonas</taxon>
    </lineage>
</organism>
<keyword evidence="2" id="KW-1185">Reference proteome</keyword>
<reference evidence="1 2" key="1">
    <citation type="submission" date="2020-12" db="EMBL/GenBank/DDBJ databases">
        <title>Pseudomonas schmalbachii sp. nov. isolated from millipede gut.</title>
        <authorList>
            <person name="Shelomi M."/>
        </authorList>
    </citation>
    <scope>NUCLEOTIDE SEQUENCE [LARGE SCALE GENOMIC DNA]</scope>
    <source>
        <strain evidence="1 2">Milli4</strain>
    </source>
</reference>